<keyword evidence="2" id="KW-0812">Transmembrane</keyword>
<comment type="caution">
    <text evidence="3">The sequence shown here is derived from an EMBL/GenBank/DDBJ whole genome shotgun (WGS) entry which is preliminary data.</text>
</comment>
<reference evidence="4" key="1">
    <citation type="submission" date="2017-06" db="EMBL/GenBank/DDBJ databases">
        <authorList>
            <person name="LiPuma J."/>
            <person name="Spilker T."/>
        </authorList>
    </citation>
    <scope>NUCLEOTIDE SEQUENCE [LARGE SCALE GENOMIC DNA]</scope>
    <source>
        <strain evidence="4">AU17325</strain>
    </source>
</reference>
<keyword evidence="2" id="KW-1133">Transmembrane helix</keyword>
<dbReference type="Proteomes" id="UP000214600">
    <property type="component" value="Unassembled WGS sequence"/>
</dbReference>
<keyword evidence="2" id="KW-0472">Membrane</keyword>
<dbReference type="EMBL" id="NKFA01000008">
    <property type="protein sequence ID" value="OXI42198.1"/>
    <property type="molecule type" value="Genomic_DNA"/>
</dbReference>
<accession>A0A228IID0</accession>
<protein>
    <recommendedName>
        <fullName evidence="5">tRNA_anti-like</fullName>
    </recommendedName>
</protein>
<evidence type="ECO:0000256" key="1">
    <source>
        <dbReference type="SAM" id="MobiDB-lite"/>
    </source>
</evidence>
<name>A0A228IID0_9BURK</name>
<reference evidence="3 4" key="2">
    <citation type="submission" date="2017-08" db="EMBL/GenBank/DDBJ databases">
        <title>WGS of novel Burkholderia cepaca complex species.</title>
        <authorList>
            <person name="Lipuma J."/>
            <person name="Spilker T."/>
        </authorList>
    </citation>
    <scope>NUCLEOTIDE SEQUENCE [LARGE SCALE GENOMIC DNA]</scope>
    <source>
        <strain evidence="3 4">AU17325</strain>
    </source>
</reference>
<dbReference type="OrthoDB" id="9034070at2"/>
<dbReference type="Pfam" id="PF12869">
    <property type="entry name" value="tRNA_anti-like"/>
    <property type="match status" value="1"/>
</dbReference>
<evidence type="ECO:0000313" key="3">
    <source>
        <dbReference type="EMBL" id="OXI42198.1"/>
    </source>
</evidence>
<organism evidence="3 4">
    <name type="scientific">Burkholderia aenigmatica</name>
    <dbReference type="NCBI Taxonomy" id="2015348"/>
    <lineage>
        <taxon>Bacteria</taxon>
        <taxon>Pseudomonadati</taxon>
        <taxon>Pseudomonadota</taxon>
        <taxon>Betaproteobacteria</taxon>
        <taxon>Burkholderiales</taxon>
        <taxon>Burkholderiaceae</taxon>
        <taxon>Burkholderia</taxon>
        <taxon>Burkholderia cepacia complex</taxon>
    </lineage>
</organism>
<feature type="region of interest" description="Disordered" evidence="1">
    <location>
        <begin position="39"/>
        <end position="64"/>
    </location>
</feature>
<evidence type="ECO:0008006" key="5">
    <source>
        <dbReference type="Google" id="ProtNLM"/>
    </source>
</evidence>
<dbReference type="RefSeq" id="WP_089452223.1">
    <property type="nucleotide sequence ID" value="NZ_NKFA01000008.1"/>
</dbReference>
<evidence type="ECO:0000256" key="2">
    <source>
        <dbReference type="SAM" id="Phobius"/>
    </source>
</evidence>
<dbReference type="InterPro" id="IPR024422">
    <property type="entry name" value="Protein_unknown_function_OB"/>
</dbReference>
<feature type="compositionally biased region" description="Low complexity" evidence="1">
    <location>
        <begin position="51"/>
        <end position="60"/>
    </location>
</feature>
<feature type="transmembrane region" description="Helical" evidence="2">
    <location>
        <begin position="7"/>
        <end position="29"/>
    </location>
</feature>
<proteinExistence type="predicted"/>
<gene>
    <name evidence="3" type="ORF">CFB84_23475</name>
</gene>
<evidence type="ECO:0000313" key="4">
    <source>
        <dbReference type="Proteomes" id="UP000214600"/>
    </source>
</evidence>
<sequence>MKGFLLSVLRIVLAVLVLGIIGLAAIKYFSDRSSGVTQPEIDAARGHDPVATTPNANPTPEDTKRAEEEYLQRAAQQPVVQVKQVVADYEENKLNADAKYKGKSIRLQGLMESVDGSNSMILKTFPTNSKNEDIDPVGAFKEGMDNESARVSLSFHESARAALPTLRRGQRLDLLCTGDGQGIGYPDFKNCIFISIDKILTPQETQAKKFAEDMRARQLDAEAAEKAQKQAYADKVAKGLIECTGEGDSRVCYDKTAAN</sequence>
<dbReference type="AlphaFoldDB" id="A0A228IID0"/>